<dbReference type="EMBL" id="MQWD01000001">
    <property type="protein sequence ID" value="PAP77944.1"/>
    <property type="molecule type" value="Genomic_DNA"/>
</dbReference>
<dbReference type="PANTHER" id="PTHR43058">
    <property type="entry name" value="SLR0655 PROTEIN"/>
    <property type="match status" value="1"/>
</dbReference>
<name>A0A271J4G3_9BACT</name>
<reference evidence="3 4" key="1">
    <citation type="submission" date="2016-11" db="EMBL/GenBank/DDBJ databases">
        <title>Study of marine rhodopsin-containing bacteria.</title>
        <authorList>
            <person name="Yoshizawa S."/>
            <person name="Kumagai Y."/>
            <person name="Kogure K."/>
        </authorList>
    </citation>
    <scope>NUCLEOTIDE SEQUENCE [LARGE SCALE GENOMIC DNA]</scope>
    <source>
        <strain evidence="3 4">SAORIC-28</strain>
    </source>
</reference>
<accession>A0A271J4G3</accession>
<feature type="domain" description="DUF427" evidence="2">
    <location>
        <begin position="32"/>
        <end position="123"/>
    </location>
</feature>
<dbReference type="RefSeq" id="WP_179299707.1">
    <property type="nucleotide sequence ID" value="NZ_MQWD01000001.1"/>
</dbReference>
<evidence type="ECO:0000313" key="4">
    <source>
        <dbReference type="Proteomes" id="UP000216339"/>
    </source>
</evidence>
<keyword evidence="4" id="KW-1185">Reference proteome</keyword>
<evidence type="ECO:0000256" key="1">
    <source>
        <dbReference type="SAM" id="MobiDB-lite"/>
    </source>
</evidence>
<feature type="region of interest" description="Disordered" evidence="1">
    <location>
        <begin position="1"/>
        <end position="22"/>
    </location>
</feature>
<feature type="compositionally biased region" description="Pro residues" evidence="1">
    <location>
        <begin position="1"/>
        <end position="11"/>
    </location>
</feature>
<comment type="caution">
    <text evidence="3">The sequence shown here is derived from an EMBL/GenBank/DDBJ whole genome shotgun (WGS) entry which is preliminary data.</text>
</comment>
<dbReference type="InterPro" id="IPR038694">
    <property type="entry name" value="DUF427_sf"/>
</dbReference>
<evidence type="ECO:0000313" key="3">
    <source>
        <dbReference type="EMBL" id="PAP77944.1"/>
    </source>
</evidence>
<gene>
    <name evidence="3" type="ORF">BSZ37_16605</name>
</gene>
<dbReference type="Gene3D" id="2.170.150.40">
    <property type="entry name" value="Domain of unknown function (DUF427)"/>
    <property type="match status" value="1"/>
</dbReference>
<proteinExistence type="predicted"/>
<dbReference type="PANTHER" id="PTHR43058:SF1">
    <property type="entry name" value="DUF427 DOMAIN-CONTAINING PROTEIN"/>
    <property type="match status" value="1"/>
</dbReference>
<dbReference type="AlphaFoldDB" id="A0A271J4G3"/>
<sequence>MPPVRPTPPGPGQRSVWDFPRPPALEPVGETVRIDFGGREIARTDRALQILETSHPPTVYLPPDAFAEGVLVPRPETSGCEWKGRAVYFDVVSGGARAEKAAWGYPDPTPAFRALKDRVAVYAGPMDACWIGDERVEPQPGGFYGGWVTSRVVGPFRGAPGTWGW</sequence>
<organism evidence="3 4">
    <name type="scientific">Rubrivirga marina</name>
    <dbReference type="NCBI Taxonomy" id="1196024"/>
    <lineage>
        <taxon>Bacteria</taxon>
        <taxon>Pseudomonadati</taxon>
        <taxon>Rhodothermota</taxon>
        <taxon>Rhodothermia</taxon>
        <taxon>Rhodothermales</taxon>
        <taxon>Rubricoccaceae</taxon>
        <taxon>Rubrivirga</taxon>
    </lineage>
</organism>
<dbReference type="InterPro" id="IPR007361">
    <property type="entry name" value="DUF427"/>
</dbReference>
<evidence type="ECO:0000259" key="2">
    <source>
        <dbReference type="Pfam" id="PF04248"/>
    </source>
</evidence>
<protein>
    <recommendedName>
        <fullName evidence="2">DUF427 domain-containing protein</fullName>
    </recommendedName>
</protein>
<dbReference type="Pfam" id="PF04248">
    <property type="entry name" value="NTP_transf_9"/>
    <property type="match status" value="1"/>
</dbReference>
<dbReference type="Proteomes" id="UP000216339">
    <property type="component" value="Unassembled WGS sequence"/>
</dbReference>